<name>A0A9E7QQG7_9CAUD</name>
<reference evidence="1 2" key="1">
    <citation type="submission" date="2022-08" db="EMBL/GenBank/DDBJ databases">
        <authorList>
            <person name="Bombaywala R."/>
            <person name="DeGraw A.S."/>
            <person name="Deol M.S."/>
            <person name="Dollard K.E."/>
            <person name="Jebaraj J."/>
            <person name="Kayayan G.N."/>
            <person name="Miranda B.C."/>
            <person name="Momoh A.E."/>
            <person name="Morales E."/>
            <person name="Nunes A.C."/>
            <person name="Oropallo A.M."/>
            <person name="Otterstedt S.C."/>
            <person name="Pridell A.T."/>
            <person name="Roberts J.I."/>
            <person name="Ruiz G.A."/>
            <person name="Sangasani D."/>
            <person name="Smith R.D."/>
            <person name="Tarar M."/>
            <person name="Singh V."/>
            <person name="Meng B."/>
            <person name="Jayachandran P."/>
            <person name="Warner M.H."/>
            <person name="Garlena R.A."/>
            <person name="Russell D.A."/>
            <person name="Jacobs-Sera D."/>
            <person name="Hatfull G.F."/>
        </authorList>
    </citation>
    <scope>NUCLEOTIDE SEQUENCE [LARGE SCALE GENOMIC DNA]</scope>
</reference>
<sequence length="455" mass="47978">MANVWYIGDAQTREITLGGQIFTWNVWNGWSINESAFTSQQLQELDADPGFLLGQTGPRANPPWSADPITGRESVYLQKMRQIVDELPGFAESQVIDFLAGKDAVIGEPLEDDEFGVKFDDGDYFLRANETDGIISKVGGSTLVRLPEESGWTWAVAGTDRKIFFGIRTDGSSYGFGAASGGTSTSLEPVVLIGDSLTAGWNAGPVNLGRTIANIGVGGQTASQIAARQGGQPALLTVANNTIPASGAVAVTTNIDLLGITSDGTRSIQGSLMGIPGTLNYVRSSGAATYSFTRTTAGAEAACPPGTPFLPKENYANHFPIIGVGRNGFKTETPDSIIATIRRILRTSKHAEKALILGVPPSELDAAGEITKLNDLNTALKAEFGSFFVDVPGYLRSTATLSAVGITPTTGDTDNIAAGLTPKSFQGDGLHYNAAAYNAINQLILTIYKMKGWAS</sequence>
<dbReference type="Gene3D" id="3.40.50.1110">
    <property type="entry name" value="SGNH hydrolase"/>
    <property type="match status" value="1"/>
</dbReference>
<dbReference type="Proteomes" id="UP001058460">
    <property type="component" value="Segment"/>
</dbReference>
<accession>A0A9E7QQG7</accession>
<proteinExistence type="predicted"/>
<keyword evidence="2" id="KW-1185">Reference proteome</keyword>
<evidence type="ECO:0000313" key="2">
    <source>
        <dbReference type="Proteomes" id="UP001058460"/>
    </source>
</evidence>
<dbReference type="SUPFAM" id="SSF52266">
    <property type="entry name" value="SGNH hydrolase"/>
    <property type="match status" value="1"/>
</dbReference>
<gene>
    <name evidence="1" type="primary">4</name>
    <name evidence="1" type="ORF">SEA_PATOS_4</name>
</gene>
<dbReference type="InterPro" id="IPR036514">
    <property type="entry name" value="SGNH_hydro_sf"/>
</dbReference>
<evidence type="ECO:0008006" key="3">
    <source>
        <dbReference type="Google" id="ProtNLM"/>
    </source>
</evidence>
<evidence type="ECO:0000313" key="1">
    <source>
        <dbReference type="EMBL" id="UVT31702.1"/>
    </source>
</evidence>
<organism evidence="1 2">
    <name type="scientific">Gordonia phage Patos</name>
    <dbReference type="NCBI Taxonomy" id="2927262"/>
    <lineage>
        <taxon>Viruses</taxon>
        <taxon>Duplodnaviria</taxon>
        <taxon>Heunggongvirae</taxon>
        <taxon>Uroviricota</taxon>
        <taxon>Caudoviricetes</taxon>
        <taxon>Dovevirinae</taxon>
        <taxon>Lambovirus</taxon>
        <taxon>Lambovirus patos</taxon>
    </lineage>
</organism>
<dbReference type="EMBL" id="OP172876">
    <property type="protein sequence ID" value="UVT31702.1"/>
    <property type="molecule type" value="Genomic_DNA"/>
</dbReference>
<protein>
    <recommendedName>
        <fullName evidence="3">Minor tail protein</fullName>
    </recommendedName>
</protein>